<comment type="cofactor">
    <cofactor evidence="2">
        <name>Mg(2+)</name>
        <dbReference type="ChEBI" id="CHEBI:18420"/>
    </cofactor>
</comment>
<dbReference type="NCBIfam" id="NF007980">
    <property type="entry name" value="PRK10707.1"/>
    <property type="match status" value="1"/>
</dbReference>
<keyword evidence="9" id="KW-1185">Reference proteome</keyword>
<evidence type="ECO:0000256" key="3">
    <source>
        <dbReference type="ARBA" id="ARBA00022723"/>
    </source>
</evidence>
<evidence type="ECO:0000256" key="4">
    <source>
        <dbReference type="ARBA" id="ARBA00022801"/>
    </source>
</evidence>
<dbReference type="PANTHER" id="PTHR12992">
    <property type="entry name" value="NUDIX HYDROLASE"/>
    <property type="match status" value="1"/>
</dbReference>
<comment type="cofactor">
    <cofactor evidence="1">
        <name>Mn(2+)</name>
        <dbReference type="ChEBI" id="CHEBI:29035"/>
    </cofactor>
</comment>
<proteinExistence type="predicted"/>
<evidence type="ECO:0000259" key="7">
    <source>
        <dbReference type="PROSITE" id="PS51462"/>
    </source>
</evidence>
<dbReference type="AlphaFoldDB" id="A0A545TIK5"/>
<evidence type="ECO:0000256" key="5">
    <source>
        <dbReference type="ARBA" id="ARBA00022842"/>
    </source>
</evidence>
<feature type="domain" description="Nudix hydrolase" evidence="7">
    <location>
        <begin position="22"/>
        <end position="155"/>
    </location>
</feature>
<dbReference type="EMBL" id="VIKR01000001">
    <property type="protein sequence ID" value="TQV77064.1"/>
    <property type="molecule type" value="Genomic_DNA"/>
</dbReference>
<dbReference type="InterPro" id="IPR000086">
    <property type="entry name" value="NUDIX_hydrolase_dom"/>
</dbReference>
<dbReference type="PROSITE" id="PS51462">
    <property type="entry name" value="NUDIX"/>
    <property type="match status" value="1"/>
</dbReference>
<keyword evidence="4" id="KW-0378">Hydrolase</keyword>
<dbReference type="RefSeq" id="WP_142888424.1">
    <property type="nucleotide sequence ID" value="NZ_VIKR01000001.1"/>
</dbReference>
<dbReference type="GO" id="GO:0010945">
    <property type="term" value="F:coenzyme A diphosphatase activity"/>
    <property type="evidence" value="ECO:0007669"/>
    <property type="project" value="InterPro"/>
</dbReference>
<dbReference type="InterPro" id="IPR045121">
    <property type="entry name" value="CoAse"/>
</dbReference>
<evidence type="ECO:0000256" key="1">
    <source>
        <dbReference type="ARBA" id="ARBA00001936"/>
    </source>
</evidence>
<accession>A0A545TIK5</accession>
<evidence type="ECO:0000313" key="8">
    <source>
        <dbReference type="EMBL" id="TQV77064.1"/>
    </source>
</evidence>
<dbReference type="Proteomes" id="UP000317839">
    <property type="component" value="Unassembled WGS sequence"/>
</dbReference>
<dbReference type="Pfam" id="PF00293">
    <property type="entry name" value="NUDIX"/>
    <property type="match status" value="1"/>
</dbReference>
<keyword evidence="5" id="KW-0460">Magnesium</keyword>
<gene>
    <name evidence="8" type="ORF">FLL45_03675</name>
</gene>
<organism evidence="8 9">
    <name type="scientific">Aliikangiella marina</name>
    <dbReference type="NCBI Taxonomy" id="1712262"/>
    <lineage>
        <taxon>Bacteria</taxon>
        <taxon>Pseudomonadati</taxon>
        <taxon>Pseudomonadota</taxon>
        <taxon>Gammaproteobacteria</taxon>
        <taxon>Oceanospirillales</taxon>
        <taxon>Pleioneaceae</taxon>
        <taxon>Aliikangiella</taxon>
    </lineage>
</organism>
<evidence type="ECO:0000256" key="6">
    <source>
        <dbReference type="ARBA" id="ARBA00023211"/>
    </source>
</evidence>
<dbReference type="Gene3D" id="3.90.79.10">
    <property type="entry name" value="Nucleoside Triphosphate Pyrophosphohydrolase"/>
    <property type="match status" value="1"/>
</dbReference>
<sequence>MIDLLRDSIIPLDEPAKRRPDLRCAAVLMPIVDDPVSGWQVILTRRAEHLKHHPGQISFPGGGFEANDKSLAVTAVRETHEEIGIGDEHIELIGRLPQQETISQYFVTPFVGLVDQGYQLSIDQNEVAEVFKVPLAFVTDQTNQIKKTATFNGKPVDYYVIQYEQYTIWGATARILVNLTRRMQNR</sequence>
<dbReference type="GO" id="GO:0046872">
    <property type="term" value="F:metal ion binding"/>
    <property type="evidence" value="ECO:0007669"/>
    <property type="project" value="UniProtKB-KW"/>
</dbReference>
<dbReference type="OrthoDB" id="9802805at2"/>
<dbReference type="PANTHER" id="PTHR12992:SF11">
    <property type="entry name" value="MITOCHONDRIAL COENZYME A DIPHOSPHATASE NUDT8"/>
    <property type="match status" value="1"/>
</dbReference>
<protein>
    <submittedName>
        <fullName evidence="8">CoA pyrophosphatase</fullName>
    </submittedName>
</protein>
<dbReference type="InterPro" id="IPR015797">
    <property type="entry name" value="NUDIX_hydrolase-like_dom_sf"/>
</dbReference>
<evidence type="ECO:0000313" key="9">
    <source>
        <dbReference type="Proteomes" id="UP000317839"/>
    </source>
</evidence>
<reference evidence="8 9" key="1">
    <citation type="submission" date="2019-06" db="EMBL/GenBank/DDBJ databases">
        <title>Draft genome of Aliikangiella marina GYP-15.</title>
        <authorList>
            <person name="Wang G."/>
        </authorList>
    </citation>
    <scope>NUCLEOTIDE SEQUENCE [LARGE SCALE GENOMIC DNA]</scope>
    <source>
        <strain evidence="8 9">GYP-15</strain>
    </source>
</reference>
<evidence type="ECO:0000256" key="2">
    <source>
        <dbReference type="ARBA" id="ARBA00001946"/>
    </source>
</evidence>
<dbReference type="SUPFAM" id="SSF55811">
    <property type="entry name" value="Nudix"/>
    <property type="match status" value="1"/>
</dbReference>
<dbReference type="CDD" id="cd03426">
    <property type="entry name" value="NUDIX_CoAse_Nudt7"/>
    <property type="match status" value="1"/>
</dbReference>
<name>A0A545TIK5_9GAMM</name>
<keyword evidence="6" id="KW-0464">Manganese</keyword>
<keyword evidence="3" id="KW-0479">Metal-binding</keyword>
<comment type="caution">
    <text evidence="8">The sequence shown here is derived from an EMBL/GenBank/DDBJ whole genome shotgun (WGS) entry which is preliminary data.</text>
</comment>